<feature type="transmembrane region" description="Helical" evidence="6">
    <location>
        <begin position="12"/>
        <end position="36"/>
    </location>
</feature>
<dbReference type="InterPro" id="IPR002781">
    <property type="entry name" value="TM_pro_TauE-like"/>
</dbReference>
<evidence type="ECO:0000256" key="4">
    <source>
        <dbReference type="ARBA" id="ARBA00022989"/>
    </source>
</evidence>
<evidence type="ECO:0000256" key="2">
    <source>
        <dbReference type="ARBA" id="ARBA00009142"/>
    </source>
</evidence>
<evidence type="ECO:0000256" key="1">
    <source>
        <dbReference type="ARBA" id="ARBA00004141"/>
    </source>
</evidence>
<evidence type="ECO:0000256" key="3">
    <source>
        <dbReference type="ARBA" id="ARBA00022692"/>
    </source>
</evidence>
<keyword evidence="5 6" id="KW-0472">Membrane</keyword>
<dbReference type="RefSeq" id="WP_327966220.1">
    <property type="nucleotide sequence ID" value="NZ_JARMQG010000018.1"/>
</dbReference>
<comment type="similarity">
    <text evidence="2 6">Belongs to the 4-toluene sulfonate uptake permease (TSUP) (TC 2.A.102) family.</text>
</comment>
<dbReference type="PANTHER" id="PTHR43701">
    <property type="entry name" value="MEMBRANE TRANSPORTER PROTEIN MJ0441-RELATED"/>
    <property type="match status" value="1"/>
</dbReference>
<dbReference type="InterPro" id="IPR051598">
    <property type="entry name" value="TSUP/Inactive_protease-like"/>
</dbReference>
<name>A0ABU6N5S5_9BACI</name>
<evidence type="ECO:0000313" key="7">
    <source>
        <dbReference type="EMBL" id="MED3561364.1"/>
    </source>
</evidence>
<dbReference type="PANTHER" id="PTHR43701:SF2">
    <property type="entry name" value="MEMBRANE TRANSPORTER PROTEIN YJNA-RELATED"/>
    <property type="match status" value="1"/>
</dbReference>
<sequence>MDKFNGKKLTLFGVMTGLASGFFGIGGGFLVVPSLLAATNMAIVEAIGTSLFSVGAFGLTTALNYSLSGLVNWFVVLALVCGGFIGGIFGTIVAKRLSKQRQALNYIFSAVVITVAIYMIIKNADALNL</sequence>
<evidence type="ECO:0000313" key="8">
    <source>
        <dbReference type="Proteomes" id="UP001330749"/>
    </source>
</evidence>
<keyword evidence="6" id="KW-1003">Cell membrane</keyword>
<dbReference type="Pfam" id="PF01925">
    <property type="entry name" value="TauE"/>
    <property type="match status" value="1"/>
</dbReference>
<evidence type="ECO:0000256" key="6">
    <source>
        <dbReference type="RuleBase" id="RU363041"/>
    </source>
</evidence>
<comment type="caution">
    <text evidence="7">The sequence shown here is derived from an EMBL/GenBank/DDBJ whole genome shotgun (WGS) entry which is preliminary data.</text>
</comment>
<keyword evidence="8" id="KW-1185">Reference proteome</keyword>
<feature type="transmembrane region" description="Helical" evidence="6">
    <location>
        <begin position="103"/>
        <end position="121"/>
    </location>
</feature>
<gene>
    <name evidence="7" type="ORF">P4447_02220</name>
</gene>
<comment type="subcellular location">
    <subcellularLocation>
        <location evidence="6">Cell membrane</location>
        <topology evidence="6">Multi-pass membrane protein</topology>
    </subcellularLocation>
    <subcellularLocation>
        <location evidence="1">Membrane</location>
        <topology evidence="1">Multi-pass membrane protein</topology>
    </subcellularLocation>
</comment>
<reference evidence="7 8" key="1">
    <citation type="submission" date="2023-03" db="EMBL/GenBank/DDBJ databases">
        <title>Bacillus Genome Sequencing.</title>
        <authorList>
            <person name="Dunlap C."/>
        </authorList>
    </citation>
    <scope>NUCLEOTIDE SEQUENCE [LARGE SCALE GENOMIC DNA]</scope>
    <source>
        <strain evidence="7 8">B-14544</strain>
    </source>
</reference>
<dbReference type="Proteomes" id="UP001330749">
    <property type="component" value="Unassembled WGS sequence"/>
</dbReference>
<dbReference type="EMBL" id="JARMQG010000018">
    <property type="protein sequence ID" value="MED3561364.1"/>
    <property type="molecule type" value="Genomic_DNA"/>
</dbReference>
<organism evidence="7 8">
    <name type="scientific">Bacillus xiapuensis</name>
    <dbReference type="NCBI Taxonomy" id="2014075"/>
    <lineage>
        <taxon>Bacteria</taxon>
        <taxon>Bacillati</taxon>
        <taxon>Bacillota</taxon>
        <taxon>Bacilli</taxon>
        <taxon>Bacillales</taxon>
        <taxon>Bacillaceae</taxon>
        <taxon>Bacillus</taxon>
    </lineage>
</organism>
<feature type="transmembrane region" description="Helical" evidence="6">
    <location>
        <begin position="43"/>
        <end position="67"/>
    </location>
</feature>
<proteinExistence type="inferred from homology"/>
<accession>A0ABU6N5S5</accession>
<protein>
    <recommendedName>
        <fullName evidence="6">Probable membrane transporter protein</fullName>
    </recommendedName>
</protein>
<keyword evidence="4 6" id="KW-1133">Transmembrane helix</keyword>
<keyword evidence="3 6" id="KW-0812">Transmembrane</keyword>
<feature type="transmembrane region" description="Helical" evidence="6">
    <location>
        <begin position="73"/>
        <end position="94"/>
    </location>
</feature>
<evidence type="ECO:0000256" key="5">
    <source>
        <dbReference type="ARBA" id="ARBA00023136"/>
    </source>
</evidence>